<evidence type="ECO:0000313" key="2">
    <source>
        <dbReference type="EMBL" id="PXX05552.1"/>
    </source>
</evidence>
<proteinExistence type="predicted"/>
<dbReference type="Proteomes" id="UP000247781">
    <property type="component" value="Unassembled WGS sequence"/>
</dbReference>
<dbReference type="AlphaFoldDB" id="A0A318HBX8"/>
<sequence length="94" mass="9450">MKRAILVGCCTLATAFGSLAVASPASANTCPYGTVARFDGVCTQGQSGGTPPPGITVPQQGADVVSLPGQFATVNGIPCTQEHFGTCYAMSQNP</sequence>
<comment type="caution">
    <text evidence="2">The sequence shown here is derived from an EMBL/GenBank/DDBJ whole genome shotgun (WGS) entry which is preliminary data.</text>
</comment>
<evidence type="ECO:0000313" key="3">
    <source>
        <dbReference type="Proteomes" id="UP000247781"/>
    </source>
</evidence>
<feature type="chain" id="PRO_5016281467" description="Intersectin-EH binding protein Ibp1" evidence="1">
    <location>
        <begin position="28"/>
        <end position="94"/>
    </location>
</feature>
<feature type="signal peptide" evidence="1">
    <location>
        <begin position="1"/>
        <end position="27"/>
    </location>
</feature>
<protein>
    <recommendedName>
        <fullName evidence="4">Intersectin-EH binding protein Ibp1</fullName>
    </recommendedName>
</protein>
<organism evidence="2 3">
    <name type="scientific">Mycolicibacterium moriokaense</name>
    <dbReference type="NCBI Taxonomy" id="39691"/>
    <lineage>
        <taxon>Bacteria</taxon>
        <taxon>Bacillati</taxon>
        <taxon>Actinomycetota</taxon>
        <taxon>Actinomycetes</taxon>
        <taxon>Mycobacteriales</taxon>
        <taxon>Mycobacteriaceae</taxon>
        <taxon>Mycolicibacterium</taxon>
    </lineage>
</organism>
<reference evidence="2 3" key="2">
    <citation type="submission" date="2018-06" db="EMBL/GenBank/DDBJ databases">
        <title>Sequencing of bacterial isolates from soil warming experiment in Harvard Forest, Massachusetts, USA.</title>
        <authorList>
            <person name="Deangelis K.PhD."/>
        </authorList>
    </citation>
    <scope>NUCLEOTIDE SEQUENCE [LARGE SCALE GENOMIC DNA]</scope>
    <source>
        <strain evidence="2 3">GAS496</strain>
    </source>
</reference>
<gene>
    <name evidence="2" type="ORF">C8E89_11761</name>
</gene>
<evidence type="ECO:0000256" key="1">
    <source>
        <dbReference type="SAM" id="SignalP"/>
    </source>
</evidence>
<accession>A0A318HBX8</accession>
<evidence type="ECO:0008006" key="4">
    <source>
        <dbReference type="Google" id="ProtNLM"/>
    </source>
</evidence>
<dbReference type="OrthoDB" id="4732614at2"/>
<reference evidence="3" key="1">
    <citation type="submission" date="2018-05" db="EMBL/GenBank/DDBJ databases">
        <authorList>
            <person name="Deangelis K."/>
            <person name="Huntemann M."/>
            <person name="Clum A."/>
            <person name="Pillay M."/>
            <person name="Palaniappan K."/>
            <person name="Varghese N."/>
            <person name="Mikhailova N."/>
            <person name="Stamatis D."/>
            <person name="Reddy T."/>
            <person name="Daum C."/>
            <person name="Shapiro N."/>
            <person name="Ivanova N."/>
            <person name="Kyrpides N."/>
            <person name="Woyke T."/>
        </authorList>
    </citation>
    <scope>NUCLEOTIDE SEQUENCE [LARGE SCALE GENOMIC DNA]</scope>
    <source>
        <strain evidence="3">GAS496</strain>
    </source>
</reference>
<dbReference type="RefSeq" id="WP_110318344.1">
    <property type="nucleotide sequence ID" value="NZ_QJJU01000017.1"/>
</dbReference>
<name>A0A318HBX8_9MYCO</name>
<dbReference type="EMBL" id="QJJU01000017">
    <property type="protein sequence ID" value="PXX05552.1"/>
    <property type="molecule type" value="Genomic_DNA"/>
</dbReference>
<keyword evidence="3" id="KW-1185">Reference proteome</keyword>
<keyword evidence="1" id="KW-0732">Signal</keyword>